<feature type="compositionally biased region" description="Basic and acidic residues" evidence="1">
    <location>
        <begin position="58"/>
        <end position="69"/>
    </location>
</feature>
<reference evidence="3" key="1">
    <citation type="submission" date="2017-11" db="EMBL/GenBank/DDBJ databases">
        <authorList>
            <person name="Lima N.C."/>
            <person name="Parody-Merino A.M."/>
            <person name="Battley P.F."/>
            <person name="Fidler A.E."/>
            <person name="Prosdocimi F."/>
        </authorList>
    </citation>
    <scope>NUCLEOTIDE SEQUENCE [LARGE SCALE GENOMIC DNA]</scope>
</reference>
<protein>
    <submittedName>
        <fullName evidence="2">Kelch-like protein 29 isoform x1</fullName>
    </submittedName>
</protein>
<dbReference type="AlphaFoldDB" id="A0A2I0TY59"/>
<reference evidence="3" key="2">
    <citation type="submission" date="2017-12" db="EMBL/GenBank/DDBJ databases">
        <title>Genome sequence of the Bar-tailed Godwit (Limosa lapponica baueri).</title>
        <authorList>
            <person name="Lima N.C.B."/>
            <person name="Parody-Merino A.M."/>
            <person name="Battley P.F."/>
            <person name="Fidler A.E."/>
            <person name="Prosdocimi F."/>
        </authorList>
    </citation>
    <scope>NUCLEOTIDE SEQUENCE [LARGE SCALE GENOMIC DNA]</scope>
</reference>
<dbReference type="OrthoDB" id="45365at2759"/>
<name>A0A2I0TY59_LIMLA</name>
<dbReference type="Proteomes" id="UP000233556">
    <property type="component" value="Unassembled WGS sequence"/>
</dbReference>
<feature type="region of interest" description="Disordered" evidence="1">
    <location>
        <begin position="57"/>
        <end position="125"/>
    </location>
</feature>
<evidence type="ECO:0000313" key="3">
    <source>
        <dbReference type="Proteomes" id="UP000233556"/>
    </source>
</evidence>
<organism evidence="2 3">
    <name type="scientific">Limosa lapponica baueri</name>
    <dbReference type="NCBI Taxonomy" id="1758121"/>
    <lineage>
        <taxon>Eukaryota</taxon>
        <taxon>Metazoa</taxon>
        <taxon>Chordata</taxon>
        <taxon>Craniata</taxon>
        <taxon>Vertebrata</taxon>
        <taxon>Euteleostomi</taxon>
        <taxon>Archelosauria</taxon>
        <taxon>Archosauria</taxon>
        <taxon>Dinosauria</taxon>
        <taxon>Saurischia</taxon>
        <taxon>Theropoda</taxon>
        <taxon>Coelurosauria</taxon>
        <taxon>Aves</taxon>
        <taxon>Neognathae</taxon>
        <taxon>Neoaves</taxon>
        <taxon>Charadriiformes</taxon>
        <taxon>Scolopacidae</taxon>
        <taxon>Limosa</taxon>
    </lineage>
</organism>
<sequence>MPTLLAEEVLLRLKWGFCARTQCRALMSLVSWSSKCRSRDLGSIPQLRSLMFSLRNEGSWDRKKSGEVKLKKKTPKNKRKHQKPTKKIQQKTNKQKTNKQKTNKQKKNKNHATKKKPPNEKTMEKNKLMLFEKIIVIIWTQAENSNFKIP</sequence>
<keyword evidence="3" id="KW-1185">Reference proteome</keyword>
<proteinExistence type="predicted"/>
<evidence type="ECO:0000313" key="2">
    <source>
        <dbReference type="EMBL" id="PKU38746.1"/>
    </source>
</evidence>
<feature type="compositionally biased region" description="Basic residues" evidence="1">
    <location>
        <begin position="70"/>
        <end position="116"/>
    </location>
</feature>
<dbReference type="EMBL" id="KZ506665">
    <property type="protein sequence ID" value="PKU38746.1"/>
    <property type="molecule type" value="Genomic_DNA"/>
</dbReference>
<evidence type="ECO:0000256" key="1">
    <source>
        <dbReference type="SAM" id="MobiDB-lite"/>
    </source>
</evidence>
<accession>A0A2I0TY59</accession>
<gene>
    <name evidence="2" type="ORF">llap_10952</name>
</gene>